<keyword evidence="2" id="KW-0175">Coiled coil</keyword>
<gene>
    <name evidence="4" type="ORF">BBI01_17935</name>
</gene>
<dbReference type="PROSITE" id="PS51257">
    <property type="entry name" value="PROKAR_LIPOPROTEIN"/>
    <property type="match status" value="1"/>
</dbReference>
<name>A0A1B8ZBV0_9FLAO</name>
<feature type="chain" id="PRO_5008620350" description="RND transporter" evidence="3">
    <location>
        <begin position="23"/>
        <end position="468"/>
    </location>
</feature>
<dbReference type="AlphaFoldDB" id="A0A1B8ZBV0"/>
<organism evidence="4 5">
    <name type="scientific">Chryseobacterium artocarpi</name>
    <dbReference type="NCBI Taxonomy" id="1414727"/>
    <lineage>
        <taxon>Bacteria</taxon>
        <taxon>Pseudomonadati</taxon>
        <taxon>Bacteroidota</taxon>
        <taxon>Flavobacteriia</taxon>
        <taxon>Flavobacteriales</taxon>
        <taxon>Weeksellaceae</taxon>
        <taxon>Chryseobacterium group</taxon>
        <taxon>Chryseobacterium</taxon>
    </lineage>
</organism>
<dbReference type="SUPFAM" id="SSF56954">
    <property type="entry name" value="Outer membrane efflux proteins (OEP)"/>
    <property type="match status" value="1"/>
</dbReference>
<dbReference type="PANTHER" id="PTHR30203">
    <property type="entry name" value="OUTER MEMBRANE CATION EFFLUX PROTEIN"/>
    <property type="match status" value="1"/>
</dbReference>
<dbReference type="EMBL" id="MAYH01000048">
    <property type="protein sequence ID" value="OCA69091.1"/>
    <property type="molecule type" value="Genomic_DNA"/>
</dbReference>
<keyword evidence="5" id="KW-1185">Reference proteome</keyword>
<dbReference type="OrthoDB" id="9770517at2"/>
<dbReference type="Gene3D" id="1.20.1600.10">
    <property type="entry name" value="Outer membrane efflux proteins (OEP)"/>
    <property type="match status" value="1"/>
</dbReference>
<evidence type="ECO:0000313" key="5">
    <source>
        <dbReference type="Proteomes" id="UP000092651"/>
    </source>
</evidence>
<feature type="coiled-coil region" evidence="2">
    <location>
        <begin position="383"/>
        <end position="420"/>
    </location>
</feature>
<comment type="similarity">
    <text evidence="1">Belongs to the outer membrane factor (OMF) (TC 1.B.17) family.</text>
</comment>
<dbReference type="RefSeq" id="WP_065396190.1">
    <property type="nucleotide sequence ID" value="NZ_MAYH01000048.1"/>
</dbReference>
<proteinExistence type="inferred from homology"/>
<evidence type="ECO:0000256" key="3">
    <source>
        <dbReference type="SAM" id="SignalP"/>
    </source>
</evidence>
<dbReference type="Pfam" id="PF02321">
    <property type="entry name" value="OEP"/>
    <property type="match status" value="2"/>
</dbReference>
<dbReference type="GO" id="GO:0015562">
    <property type="term" value="F:efflux transmembrane transporter activity"/>
    <property type="evidence" value="ECO:0007669"/>
    <property type="project" value="InterPro"/>
</dbReference>
<reference evidence="4 5" key="1">
    <citation type="submission" date="2016-07" db="EMBL/GenBank/DDBJ databases">
        <authorList>
            <person name="Jeong J.-J."/>
            <person name="Kim D.W."/>
            <person name="Sang M.K."/>
            <person name="Choi I.-G."/>
            <person name="Kim K.D."/>
        </authorList>
    </citation>
    <scope>NUCLEOTIDE SEQUENCE [LARGE SCALE GENOMIC DNA]</scope>
    <source>
        <strain evidence="4 5">UTM-3</strain>
    </source>
</reference>
<feature type="signal peptide" evidence="3">
    <location>
        <begin position="1"/>
        <end position="22"/>
    </location>
</feature>
<evidence type="ECO:0008006" key="6">
    <source>
        <dbReference type="Google" id="ProtNLM"/>
    </source>
</evidence>
<dbReference type="InterPro" id="IPR010131">
    <property type="entry name" value="MdtP/NodT-like"/>
</dbReference>
<keyword evidence="3" id="KW-0732">Signal</keyword>
<evidence type="ECO:0000313" key="4">
    <source>
        <dbReference type="EMBL" id="OCA69091.1"/>
    </source>
</evidence>
<sequence>MITKILTLATVLILLQSCISNKSTQKTSHNIPTNFEGFSKDDSVSIAALPIDQFIKDSTLQKILNNAIDKNFDYKIALQNILINEEKLRLTKAANHPNVNFDIAAKRTWQSSNSLNGTLSDQLITSSYLDDYNLGLYFNWEILTWGRIKKMKEASLADYIKSIEATRVIKTRLVTDISQAYYKLIMLDAQHKIVLKNIILMEHSLKLTKLQFNSGLVTNLAVDQMQVQLDEAKRIIPEIEENIITQENIIRSISGEFPKGVIRSNILENSDMDDTFLVGIPAQLLKFRPDIREAESNVNSSLAKMGVSKRLMYPSIKLTAGIGLNSFQNFNWLNVPNSLFETIGGGITQPILQNRKLKTQYNISKIELTKAKIEFDRVIVLAVKEVSDALNKIKKNRESLVIEEAKLKNLNNAILRAELLYQNGQASYLEVISAQSKMLESELSIVAIKSTISQANIELYRSLGGGWK</sequence>
<accession>A0A1B8ZBV0</accession>
<evidence type="ECO:0000256" key="1">
    <source>
        <dbReference type="ARBA" id="ARBA00007613"/>
    </source>
</evidence>
<evidence type="ECO:0000256" key="2">
    <source>
        <dbReference type="SAM" id="Coils"/>
    </source>
</evidence>
<protein>
    <recommendedName>
        <fullName evidence="6">RND transporter</fullName>
    </recommendedName>
</protein>
<dbReference type="Proteomes" id="UP000092651">
    <property type="component" value="Unassembled WGS sequence"/>
</dbReference>
<comment type="caution">
    <text evidence="4">The sequence shown here is derived from an EMBL/GenBank/DDBJ whole genome shotgun (WGS) entry which is preliminary data.</text>
</comment>
<dbReference type="InterPro" id="IPR003423">
    <property type="entry name" value="OMP_efflux"/>
</dbReference>
<dbReference type="Gene3D" id="2.20.200.10">
    <property type="entry name" value="Outer membrane efflux proteins (OEP)"/>
    <property type="match status" value="1"/>
</dbReference>